<name>A0A6S7DE25_9BURK</name>
<proteinExistence type="predicted"/>
<protein>
    <submittedName>
        <fullName evidence="2">Uncharacterized protein</fullName>
    </submittedName>
</protein>
<dbReference type="AlphaFoldDB" id="A0A6S7DE25"/>
<reference evidence="2 3" key="1">
    <citation type="submission" date="2020-04" db="EMBL/GenBank/DDBJ databases">
        <authorList>
            <person name="De Canck E."/>
        </authorList>
    </citation>
    <scope>NUCLEOTIDE SEQUENCE [LARGE SCALE GENOMIC DNA]</scope>
    <source>
        <strain evidence="2 3">LMG 1861</strain>
    </source>
</reference>
<dbReference type="EMBL" id="CADILD010000002">
    <property type="protein sequence ID" value="CAB3889920.1"/>
    <property type="molecule type" value="Genomic_DNA"/>
</dbReference>
<evidence type="ECO:0000256" key="1">
    <source>
        <dbReference type="SAM" id="MobiDB-lite"/>
    </source>
</evidence>
<evidence type="ECO:0000313" key="3">
    <source>
        <dbReference type="Proteomes" id="UP000494105"/>
    </source>
</evidence>
<organism evidence="2 3">
    <name type="scientific">Achromobacter piechaudii</name>
    <dbReference type="NCBI Taxonomy" id="72556"/>
    <lineage>
        <taxon>Bacteria</taxon>
        <taxon>Pseudomonadati</taxon>
        <taxon>Pseudomonadota</taxon>
        <taxon>Betaproteobacteria</taxon>
        <taxon>Burkholderiales</taxon>
        <taxon>Alcaligenaceae</taxon>
        <taxon>Achromobacter</taxon>
    </lineage>
</organism>
<dbReference type="RefSeq" id="WP_175129171.1">
    <property type="nucleotide sequence ID" value="NZ_CADILD010000002.1"/>
</dbReference>
<dbReference type="Proteomes" id="UP000494105">
    <property type="component" value="Unassembled WGS sequence"/>
</dbReference>
<sequence>MTASQKKAWKEFASEMAWLNSSHRVLLRLACIWVARMDDPDADFGVSATQALSSILSKLGATPVDESKVAHDDGGEDDPDEKFFKRG</sequence>
<feature type="region of interest" description="Disordered" evidence="1">
    <location>
        <begin position="66"/>
        <end position="87"/>
    </location>
</feature>
<gene>
    <name evidence="2" type="ORF">LMG1861_03747</name>
</gene>
<evidence type="ECO:0000313" key="2">
    <source>
        <dbReference type="EMBL" id="CAB3889920.1"/>
    </source>
</evidence>
<accession>A0A6S7DE25</accession>